<dbReference type="Pfam" id="PF11308">
    <property type="entry name" value="Glyco_hydro_129"/>
    <property type="match status" value="1"/>
</dbReference>
<organism evidence="1 2">
    <name type="scientific">Candidatus Alectryocaccomicrobium excrementavium</name>
    <dbReference type="NCBI Taxonomy" id="2840668"/>
    <lineage>
        <taxon>Bacteria</taxon>
        <taxon>Bacillati</taxon>
        <taxon>Bacillota</taxon>
        <taxon>Clostridia</taxon>
        <taxon>Candidatus Alectryocaccomicrobium</taxon>
    </lineage>
</organism>
<name>A0A9D1G2A6_9FIRM</name>
<protein>
    <submittedName>
        <fullName evidence="1">Uncharacterized protein</fullName>
    </submittedName>
</protein>
<evidence type="ECO:0000313" key="1">
    <source>
        <dbReference type="EMBL" id="HIS93458.1"/>
    </source>
</evidence>
<dbReference type="EMBL" id="DVJN01000203">
    <property type="protein sequence ID" value="HIS93458.1"/>
    <property type="molecule type" value="Genomic_DNA"/>
</dbReference>
<reference evidence="1" key="1">
    <citation type="submission" date="2020-10" db="EMBL/GenBank/DDBJ databases">
        <authorList>
            <person name="Gilroy R."/>
        </authorList>
    </citation>
    <scope>NUCLEOTIDE SEQUENCE</scope>
    <source>
        <strain evidence="1">13766</strain>
    </source>
</reference>
<dbReference type="Proteomes" id="UP000824140">
    <property type="component" value="Unassembled WGS sequence"/>
</dbReference>
<dbReference type="InterPro" id="IPR021459">
    <property type="entry name" value="GH101-related"/>
</dbReference>
<comment type="caution">
    <text evidence="1">The sequence shown here is derived from an EMBL/GenBank/DDBJ whole genome shotgun (WGS) entry which is preliminary data.</text>
</comment>
<gene>
    <name evidence="1" type="ORF">IAA84_10615</name>
</gene>
<accession>A0A9D1G2A6</accession>
<dbReference type="AlphaFoldDB" id="A0A9D1G2A6"/>
<sequence>MDTIALQNDRLLVQALPEQGALALTDKQTGVTFRQANSGMQFLRLSCTAKEMAFALAREGAIVAQCLLTLGDAFAQLDMEGQGELETLPFPAPWRAQEQDLCLYPIGTGICFGAGDGSPALPEWLDMVHGALLSMAMWGAKRGKSVLFSVLAHCTDARLHTLRRDGLTESGVVWLGQKGKWGYKRTMRFYLSGSIAEGCAHVRRWREELGYVRTLREKMAHTPELEKLLGAADVWLWDDNNMNRLYARPEQPEKTPRDVRRIASEMKALGMERVLWNSFEGETPEDCRFLKSLGYLVGKYDIYRDVIPADVRERVIPYRLARGAHHFKNWPDDVRIGRDGKMWNAWQLHTTDGSMCYQHSICDMCALKMTMEDVPPDVGRVGYNSRFIDVQGGFSGSECWHPLHPCTREDSRRYICQQTQFLADMGLVAGVEAGQEGAVRAYHFSEGTISPMIFRAEDAGRRMNTLYYGEDVPDSIAHGMLNAAVRIPLWELVYHDCAVNYWYWGDNSNCCPEWMPVRDLFDALYGYPPLYSVSASQWEDLKEQIAASYHRATATARKVALLPMTGFDWLTEDRLVQRSVFGGKILVTANFSGTAYALEDGEILPPGEWRMQEVGE</sequence>
<proteinExistence type="predicted"/>
<evidence type="ECO:0000313" key="2">
    <source>
        <dbReference type="Proteomes" id="UP000824140"/>
    </source>
</evidence>
<reference evidence="1" key="2">
    <citation type="journal article" date="2021" name="PeerJ">
        <title>Extensive microbial diversity within the chicken gut microbiome revealed by metagenomics and culture.</title>
        <authorList>
            <person name="Gilroy R."/>
            <person name="Ravi A."/>
            <person name="Getino M."/>
            <person name="Pursley I."/>
            <person name="Horton D.L."/>
            <person name="Alikhan N.F."/>
            <person name="Baker D."/>
            <person name="Gharbi K."/>
            <person name="Hall N."/>
            <person name="Watson M."/>
            <person name="Adriaenssens E.M."/>
            <person name="Foster-Nyarko E."/>
            <person name="Jarju S."/>
            <person name="Secka A."/>
            <person name="Antonio M."/>
            <person name="Oren A."/>
            <person name="Chaudhuri R.R."/>
            <person name="La Ragione R."/>
            <person name="Hildebrand F."/>
            <person name="Pallen M.J."/>
        </authorList>
    </citation>
    <scope>NUCLEOTIDE SEQUENCE</scope>
    <source>
        <strain evidence="1">13766</strain>
    </source>
</reference>